<evidence type="ECO:0000313" key="3">
    <source>
        <dbReference type="Proteomes" id="UP000276010"/>
    </source>
</evidence>
<evidence type="ECO:0000313" key="2">
    <source>
        <dbReference type="EMBL" id="RRN00487.1"/>
    </source>
</evidence>
<evidence type="ECO:0000256" key="1">
    <source>
        <dbReference type="SAM" id="MobiDB-lite"/>
    </source>
</evidence>
<comment type="caution">
    <text evidence="2">The sequence shown here is derived from an EMBL/GenBank/DDBJ whole genome shotgun (WGS) entry which is preliminary data.</text>
</comment>
<sequence>MIAKNQSYSSYAVIREDYEAEDVPANSYVAVNLDPVKAENIAKVSGTYTGQATYSGKNRPNALTRDFTMTVNDSGVSGEVYTTATNGNKTVWVSLNDTTLSVENGAVTFTGTATFNESTFGVADGTYQGSFAGNESEKTEVIGTFESSESTDAGSIQGAFAGTKE</sequence>
<feature type="region of interest" description="Disordered" evidence="1">
    <location>
        <begin position="146"/>
        <end position="165"/>
    </location>
</feature>
<name>A0A3R8SPC1_BIBTR</name>
<dbReference type="Proteomes" id="UP000276010">
    <property type="component" value="Unassembled WGS sequence"/>
</dbReference>
<reference evidence="2 3" key="1">
    <citation type="submission" date="2018-11" db="EMBL/GenBank/DDBJ databases">
        <title>Whole genome sequence of Bibersteinia trehalosi strain OADDL-BT1 an multidrug resistant pathogen isolate.</title>
        <authorList>
            <person name="Couger M."/>
            <person name="Ramachandran A."/>
        </authorList>
    </citation>
    <scope>NUCLEOTIDE SEQUENCE [LARGE SCALE GENOMIC DNA]</scope>
    <source>
        <strain evidence="2 3">OADDL-BT1</strain>
    </source>
</reference>
<dbReference type="AlphaFoldDB" id="A0A3R8SPC1"/>
<organism evidence="2 3">
    <name type="scientific">Bibersteinia trehalosi</name>
    <name type="common">Pasteurella trehalosi</name>
    <dbReference type="NCBI Taxonomy" id="47735"/>
    <lineage>
        <taxon>Bacteria</taxon>
        <taxon>Pseudomonadati</taxon>
        <taxon>Pseudomonadota</taxon>
        <taxon>Gammaproteobacteria</taxon>
        <taxon>Pasteurellales</taxon>
        <taxon>Pasteurellaceae</taxon>
        <taxon>Bibersteinia</taxon>
    </lineage>
</organism>
<evidence type="ECO:0008006" key="4">
    <source>
        <dbReference type="Google" id="ProtNLM"/>
    </source>
</evidence>
<dbReference type="EMBL" id="RRUC01000050">
    <property type="protein sequence ID" value="RRN00487.1"/>
    <property type="molecule type" value="Genomic_DNA"/>
</dbReference>
<accession>A0A3R8SPC1</accession>
<protein>
    <recommendedName>
        <fullName evidence="4">Transferrin-binding protein B C-lobe/N-lobe beta barrel domain-containing protein</fullName>
    </recommendedName>
</protein>
<proteinExistence type="predicted"/>
<gene>
    <name evidence="2" type="ORF">EIM44_11530</name>
</gene>